<dbReference type="EMBL" id="CACRXK020020220">
    <property type="protein sequence ID" value="CAB4034555.1"/>
    <property type="molecule type" value="Genomic_DNA"/>
</dbReference>
<comment type="caution">
    <text evidence="4">The sequence shown here is derived from an EMBL/GenBank/DDBJ whole genome shotgun (WGS) entry which is preliminary data.</text>
</comment>
<reference evidence="4" key="1">
    <citation type="submission" date="2020-04" db="EMBL/GenBank/DDBJ databases">
        <authorList>
            <person name="Alioto T."/>
            <person name="Alioto T."/>
            <person name="Gomez Garrido J."/>
        </authorList>
    </citation>
    <scope>NUCLEOTIDE SEQUENCE</scope>
    <source>
        <strain evidence="4">A484AB</strain>
    </source>
</reference>
<evidence type="ECO:0000256" key="1">
    <source>
        <dbReference type="SAM" id="MobiDB-lite"/>
    </source>
</evidence>
<evidence type="ECO:0000256" key="3">
    <source>
        <dbReference type="SAM" id="SignalP"/>
    </source>
</evidence>
<evidence type="ECO:0000256" key="2">
    <source>
        <dbReference type="SAM" id="Phobius"/>
    </source>
</evidence>
<feature type="non-terminal residue" evidence="4">
    <location>
        <position position="1"/>
    </location>
</feature>
<feature type="compositionally biased region" description="Low complexity" evidence="1">
    <location>
        <begin position="343"/>
        <end position="353"/>
    </location>
</feature>
<gene>
    <name evidence="4" type="ORF">PACLA_8A011780</name>
</gene>
<keyword evidence="3" id="KW-0732">Signal</keyword>
<dbReference type="AlphaFoldDB" id="A0A6S7JPQ3"/>
<proteinExistence type="predicted"/>
<evidence type="ECO:0000313" key="4">
    <source>
        <dbReference type="EMBL" id="CAB4034555.1"/>
    </source>
</evidence>
<name>A0A6S7JPQ3_PARCT</name>
<keyword evidence="2" id="KW-1133">Transmembrane helix</keyword>
<keyword evidence="2" id="KW-0812">Transmembrane</keyword>
<feature type="region of interest" description="Disordered" evidence="1">
    <location>
        <begin position="229"/>
        <end position="262"/>
    </location>
</feature>
<feature type="region of interest" description="Disordered" evidence="1">
    <location>
        <begin position="312"/>
        <end position="373"/>
    </location>
</feature>
<feature type="chain" id="PRO_5043725259" evidence="3">
    <location>
        <begin position="23"/>
        <end position="373"/>
    </location>
</feature>
<sequence length="373" mass="42349">MNSKRLLFILLVLLSQALQISSNFDGLLGESDVFQNPTCQGGILAKNACECNKFNAECVSSTCQICKCRKNTRIYRSDVKKCLTDIEARDPWCRYQFVNTRADIIPTINLSKKCANNKCSKPINAPFDKTKHSCRFSWVNFLENGTWHEKSISKFEDTFHLQGSDYYSNGGYMYSIEWKGLKQSHVRKQLFQVSLECLDRDSMKESYCLMFRVRGKNNPILLSGAEIREKTTQPQTSQSQTISDLQRAAHTGRPTRLRDNRRRDDIQKAKIVVVNDHFTVILAAIAGALGTALIIIPIALFCRRTSRRRGSLAMRTHTRSASANSEQPSTSFAEEIDLEPQTSEETLSSYTSLKPNRGPPSIYQPLRKIHDSE</sequence>
<feature type="compositionally biased region" description="Polar residues" evidence="1">
    <location>
        <begin position="319"/>
        <end position="332"/>
    </location>
</feature>
<accession>A0A6S7JPQ3</accession>
<keyword evidence="5" id="KW-1185">Reference proteome</keyword>
<organism evidence="4 5">
    <name type="scientific">Paramuricea clavata</name>
    <name type="common">Red gorgonian</name>
    <name type="synonym">Violescent sea-whip</name>
    <dbReference type="NCBI Taxonomy" id="317549"/>
    <lineage>
        <taxon>Eukaryota</taxon>
        <taxon>Metazoa</taxon>
        <taxon>Cnidaria</taxon>
        <taxon>Anthozoa</taxon>
        <taxon>Octocorallia</taxon>
        <taxon>Malacalcyonacea</taxon>
        <taxon>Plexauridae</taxon>
        <taxon>Paramuricea</taxon>
    </lineage>
</organism>
<feature type="transmembrane region" description="Helical" evidence="2">
    <location>
        <begin position="278"/>
        <end position="302"/>
    </location>
</feature>
<dbReference type="Proteomes" id="UP001152795">
    <property type="component" value="Unassembled WGS sequence"/>
</dbReference>
<dbReference type="OrthoDB" id="5983752at2759"/>
<evidence type="ECO:0000313" key="5">
    <source>
        <dbReference type="Proteomes" id="UP001152795"/>
    </source>
</evidence>
<feature type="compositionally biased region" description="Low complexity" evidence="1">
    <location>
        <begin position="232"/>
        <end position="241"/>
    </location>
</feature>
<keyword evidence="2" id="KW-0472">Membrane</keyword>
<feature type="signal peptide" evidence="3">
    <location>
        <begin position="1"/>
        <end position="22"/>
    </location>
</feature>
<protein>
    <submittedName>
        <fullName evidence="4">Uncharacterized protein</fullName>
    </submittedName>
</protein>